<dbReference type="EMBL" id="JAUQSZ010000009">
    <property type="protein sequence ID" value="MDO7843481.1"/>
    <property type="molecule type" value="Genomic_DNA"/>
</dbReference>
<sequence>MGIFHRFRVPAPVSPADARSRLDDLASRDKDASLASLSRMLRRRDGYLATFVRDGAPERLERKDRDLLAAYFRVDPFEFGEARDADAAA</sequence>
<name>A0ABT9A0X5_9SPHN</name>
<evidence type="ECO:0000313" key="2">
    <source>
        <dbReference type="Proteomes" id="UP001176468"/>
    </source>
</evidence>
<dbReference type="RefSeq" id="WP_304561932.1">
    <property type="nucleotide sequence ID" value="NZ_JAUQSZ010000009.1"/>
</dbReference>
<proteinExistence type="predicted"/>
<keyword evidence="2" id="KW-1185">Reference proteome</keyword>
<protein>
    <submittedName>
        <fullName evidence="1">Peptidase S24</fullName>
    </submittedName>
</protein>
<reference evidence="1" key="1">
    <citation type="submission" date="2023-07" db="EMBL/GenBank/DDBJ databases">
        <authorList>
            <person name="Kim M.K."/>
        </authorList>
    </citation>
    <scope>NUCLEOTIDE SEQUENCE</scope>
    <source>
        <strain evidence="1">CA1-15</strain>
    </source>
</reference>
<evidence type="ECO:0000313" key="1">
    <source>
        <dbReference type="EMBL" id="MDO7843481.1"/>
    </source>
</evidence>
<organism evidence="1 2">
    <name type="scientific">Sphingomonas immobilis</name>
    <dbReference type="NCBI Taxonomy" id="3063997"/>
    <lineage>
        <taxon>Bacteria</taxon>
        <taxon>Pseudomonadati</taxon>
        <taxon>Pseudomonadota</taxon>
        <taxon>Alphaproteobacteria</taxon>
        <taxon>Sphingomonadales</taxon>
        <taxon>Sphingomonadaceae</taxon>
        <taxon>Sphingomonas</taxon>
    </lineage>
</organism>
<gene>
    <name evidence="1" type="ORF">Q5H94_14185</name>
</gene>
<dbReference type="Proteomes" id="UP001176468">
    <property type="component" value="Unassembled WGS sequence"/>
</dbReference>
<comment type="caution">
    <text evidence="1">The sequence shown here is derived from an EMBL/GenBank/DDBJ whole genome shotgun (WGS) entry which is preliminary data.</text>
</comment>
<accession>A0ABT9A0X5</accession>